<organism evidence="1 2">
    <name type="scientific">Longimicrobium terrae</name>
    <dbReference type="NCBI Taxonomy" id="1639882"/>
    <lineage>
        <taxon>Bacteria</taxon>
        <taxon>Pseudomonadati</taxon>
        <taxon>Gemmatimonadota</taxon>
        <taxon>Longimicrobiia</taxon>
        <taxon>Longimicrobiales</taxon>
        <taxon>Longimicrobiaceae</taxon>
        <taxon>Longimicrobium</taxon>
    </lineage>
</organism>
<reference evidence="1 2" key="1">
    <citation type="submission" date="2020-08" db="EMBL/GenBank/DDBJ databases">
        <title>Genomic Encyclopedia of Type Strains, Phase IV (KMG-IV): sequencing the most valuable type-strain genomes for metagenomic binning, comparative biology and taxonomic classification.</title>
        <authorList>
            <person name="Goeker M."/>
        </authorList>
    </citation>
    <scope>NUCLEOTIDE SEQUENCE [LARGE SCALE GENOMIC DNA]</scope>
    <source>
        <strain evidence="1 2">DSM 29007</strain>
    </source>
</reference>
<dbReference type="Proteomes" id="UP000582837">
    <property type="component" value="Unassembled WGS sequence"/>
</dbReference>
<gene>
    <name evidence="1" type="ORF">HNQ61_000007</name>
</gene>
<dbReference type="EMBL" id="JACHIA010000001">
    <property type="protein sequence ID" value="MBB6068396.1"/>
    <property type="molecule type" value="Genomic_DNA"/>
</dbReference>
<accession>A0A841GW65</accession>
<name>A0A841GW65_9BACT</name>
<dbReference type="SUPFAM" id="SSF50969">
    <property type="entry name" value="YVTN repeat-like/Quinoprotein amine dehydrogenase"/>
    <property type="match status" value="1"/>
</dbReference>
<dbReference type="AlphaFoldDB" id="A0A841GW65"/>
<dbReference type="RefSeq" id="WP_170039272.1">
    <property type="nucleotide sequence ID" value="NZ_JABDTL010000002.1"/>
</dbReference>
<protein>
    <recommendedName>
        <fullName evidence="3">WD40 repeat domain-containing protein</fullName>
    </recommendedName>
</protein>
<keyword evidence="2" id="KW-1185">Reference proteome</keyword>
<proteinExistence type="predicted"/>
<evidence type="ECO:0000313" key="1">
    <source>
        <dbReference type="EMBL" id="MBB6068396.1"/>
    </source>
</evidence>
<evidence type="ECO:0008006" key="3">
    <source>
        <dbReference type="Google" id="ProtNLM"/>
    </source>
</evidence>
<sequence length="312" mass="33423">MFIVLALAAGTAWGCGSGEQDAPPAAFELQEVASTMLPDSFEVKGAALSRDGRVVVWSGNQQHLLVDGGSGVSVFPAGIPLSPLAVGFAASDSLLEVVDAERRSLLVLSWAGKVVAEHALDLPWRVESATRTESGWFLGGRDTAGDFTIVRWSPDGGRISPVSRIHPHGRDRRTAVLLTAAGPDVTASEIGAPHRGRLISAGQSGPDGDAQFAAPAFPKARGRDGAFWISLPIFSIDSGYVRSFSDLRSDNRLIALYDRRGRLTRVTQVAVPMAVVAANPESRVLLFARRTDRIELVRYTWRWVGPNTASDL</sequence>
<comment type="caution">
    <text evidence="1">The sequence shown here is derived from an EMBL/GenBank/DDBJ whole genome shotgun (WGS) entry which is preliminary data.</text>
</comment>
<dbReference type="InterPro" id="IPR011044">
    <property type="entry name" value="Quino_amine_DH_bsu"/>
</dbReference>
<evidence type="ECO:0000313" key="2">
    <source>
        <dbReference type="Proteomes" id="UP000582837"/>
    </source>
</evidence>